<dbReference type="SUPFAM" id="SSF53474">
    <property type="entry name" value="alpha/beta-Hydrolases"/>
    <property type="match status" value="1"/>
</dbReference>
<dbReference type="Pfam" id="PF06259">
    <property type="entry name" value="Abhydrolase_8"/>
    <property type="match status" value="1"/>
</dbReference>
<dbReference type="RefSeq" id="WP_380023775.1">
    <property type="nucleotide sequence ID" value="NZ_JBHMDY010000006.1"/>
</dbReference>
<dbReference type="InterPro" id="IPR010427">
    <property type="entry name" value="DUF1023"/>
</dbReference>
<dbReference type="Gene3D" id="3.40.50.1820">
    <property type="entry name" value="alpha/beta hydrolase"/>
    <property type="match status" value="1"/>
</dbReference>
<proteinExistence type="predicted"/>
<keyword evidence="2" id="KW-0378">Hydrolase</keyword>
<sequence>MGAVVAQGDIAAADHVAVHVPGMGTETADKLDSGGDLPGEIEKIERLQLAMDDSLEYAGRRGERVAAVAYMNMDYPDFLPQARTPDYADAAAPDLAGMLNGIKSTAAGETNLTLLGHSYGSLTSSEALKAGGRADNVVFYGSPGLESSGEEFDPASTGVPDGNRYIMLAKDDPIAPGGYLSPFGGPPADTPGLTRLDTNSHKVIIDGDEVRLGASSGHSEYDGYRTTSQWNMAAIATGAPENAIAYDSDLQNRGRSFHHSIGDDLRRVR</sequence>
<dbReference type="Proteomes" id="UP001589700">
    <property type="component" value="Unassembled WGS sequence"/>
</dbReference>
<accession>A0ABV5JS23</accession>
<dbReference type="GO" id="GO:0016787">
    <property type="term" value="F:hydrolase activity"/>
    <property type="evidence" value="ECO:0007669"/>
    <property type="project" value="UniProtKB-KW"/>
</dbReference>
<evidence type="ECO:0000259" key="1">
    <source>
        <dbReference type="Pfam" id="PF06259"/>
    </source>
</evidence>
<gene>
    <name evidence="2" type="ORF">ACFFVD_12290</name>
</gene>
<organism evidence="2 3">
    <name type="scientific">Dietzia aerolata</name>
    <dbReference type="NCBI Taxonomy" id="595984"/>
    <lineage>
        <taxon>Bacteria</taxon>
        <taxon>Bacillati</taxon>
        <taxon>Actinomycetota</taxon>
        <taxon>Actinomycetes</taxon>
        <taxon>Mycobacteriales</taxon>
        <taxon>Dietziaceae</taxon>
        <taxon>Dietzia</taxon>
    </lineage>
</organism>
<reference evidence="2 3" key="1">
    <citation type="submission" date="2024-09" db="EMBL/GenBank/DDBJ databases">
        <authorList>
            <person name="Sun Q."/>
            <person name="Mori K."/>
        </authorList>
    </citation>
    <scope>NUCLEOTIDE SEQUENCE [LARGE SCALE GENOMIC DNA]</scope>
    <source>
        <strain evidence="2 3">CCM 7659</strain>
    </source>
</reference>
<protein>
    <submittedName>
        <fullName evidence="2">Alpha/beta hydrolase</fullName>
    </submittedName>
</protein>
<evidence type="ECO:0000313" key="2">
    <source>
        <dbReference type="EMBL" id="MFB9260584.1"/>
    </source>
</evidence>
<dbReference type="EMBL" id="JBHMDY010000006">
    <property type="protein sequence ID" value="MFB9260584.1"/>
    <property type="molecule type" value="Genomic_DNA"/>
</dbReference>
<dbReference type="InterPro" id="IPR029058">
    <property type="entry name" value="AB_hydrolase_fold"/>
</dbReference>
<feature type="domain" description="DUF1023" evidence="1">
    <location>
        <begin position="3"/>
        <end position="180"/>
    </location>
</feature>
<name>A0ABV5JS23_9ACTN</name>
<keyword evidence="3" id="KW-1185">Reference proteome</keyword>
<comment type="caution">
    <text evidence="2">The sequence shown here is derived from an EMBL/GenBank/DDBJ whole genome shotgun (WGS) entry which is preliminary data.</text>
</comment>
<evidence type="ECO:0000313" key="3">
    <source>
        <dbReference type="Proteomes" id="UP001589700"/>
    </source>
</evidence>